<gene>
    <name evidence="1" type="ORF">CJ014_00030</name>
</gene>
<accession>A0A2G9X0S8</accession>
<evidence type="ECO:0008006" key="3">
    <source>
        <dbReference type="Google" id="ProtNLM"/>
    </source>
</evidence>
<protein>
    <recommendedName>
        <fullName evidence="3">DUF3829 domain-containing protein</fullName>
    </recommendedName>
</protein>
<dbReference type="Pfam" id="PF12889">
    <property type="entry name" value="DUF3829"/>
    <property type="match status" value="1"/>
</dbReference>
<dbReference type="Proteomes" id="UP000231070">
    <property type="component" value="Unassembled WGS sequence"/>
</dbReference>
<reference evidence="1 2" key="1">
    <citation type="submission" date="2017-08" db="EMBL/GenBank/DDBJ databases">
        <title>Pleomorphomonas carboxidotrophicus sp. nov., a new mesophilic hydrogenogenic carboxidotroph.</title>
        <authorList>
            <person name="Esquivel-Elizondo S."/>
            <person name="Krajmalnik-Brown R."/>
            <person name="Maldonado J."/>
        </authorList>
    </citation>
    <scope>NUCLEOTIDE SEQUENCE [LARGE SCALE GENOMIC DNA]</scope>
    <source>
        <strain evidence="1 2">SVCO-16</strain>
    </source>
</reference>
<keyword evidence="2" id="KW-1185">Reference proteome</keyword>
<dbReference type="OrthoDB" id="7596734at2"/>
<proteinExistence type="predicted"/>
<dbReference type="PROSITE" id="PS51257">
    <property type="entry name" value="PROKAR_LIPOPROTEIN"/>
    <property type="match status" value="1"/>
</dbReference>
<organism evidence="1 2">
    <name type="scientific">Pleomorphomonas carboxyditropha</name>
    <dbReference type="NCBI Taxonomy" id="2023338"/>
    <lineage>
        <taxon>Bacteria</taxon>
        <taxon>Pseudomonadati</taxon>
        <taxon>Pseudomonadota</taxon>
        <taxon>Alphaproteobacteria</taxon>
        <taxon>Hyphomicrobiales</taxon>
        <taxon>Pleomorphomonadaceae</taxon>
        <taxon>Pleomorphomonas</taxon>
    </lineage>
</organism>
<dbReference type="EMBL" id="NQVN01000001">
    <property type="protein sequence ID" value="PIP00535.1"/>
    <property type="molecule type" value="Genomic_DNA"/>
</dbReference>
<evidence type="ECO:0000313" key="1">
    <source>
        <dbReference type="EMBL" id="PIP00535.1"/>
    </source>
</evidence>
<sequence>MPTADREKNVRLNTISAGILFACSLALSACNDQKSSAEQQTQSSAEQQEIAKYNAYVETANSLNTPFAKELSDYRQYREPDVISGNKLDNYSVASSLAVTNIKEKLGKATALPFAMPEIDAPAKSFEEALKKFEPIDSELGNYADSKGYLSDGGKKARERNAAYVAALTDVANAEAAFLSGIEKRDELNTRTAFEKAAKDSQDYYRAGLILNAKQAVRLGDAVFETQGSKEAIEPFRASLDQVAAMADGWDRKVKEATPNGCTSMMGAINDFLALGRTVIQHAEHGDYVPRPDAPAWNLNNALQYDQGTFQLRFNAMIGIFNYPRC</sequence>
<dbReference type="AlphaFoldDB" id="A0A2G9X0S8"/>
<evidence type="ECO:0000313" key="2">
    <source>
        <dbReference type="Proteomes" id="UP000231070"/>
    </source>
</evidence>
<name>A0A2G9X0S8_9HYPH</name>
<dbReference type="InterPro" id="IPR024291">
    <property type="entry name" value="DUF3829"/>
</dbReference>
<comment type="caution">
    <text evidence="1">The sequence shown here is derived from an EMBL/GenBank/DDBJ whole genome shotgun (WGS) entry which is preliminary data.</text>
</comment>